<comment type="caution">
    <text evidence="2">The sequence shown here is derived from an EMBL/GenBank/DDBJ whole genome shotgun (WGS) entry which is preliminary data.</text>
</comment>
<dbReference type="EMBL" id="ACJA02000001">
    <property type="protein sequence ID" value="EFH96302.1"/>
    <property type="molecule type" value="Genomic_DNA"/>
</dbReference>
<dbReference type="InterPro" id="IPR018745">
    <property type="entry name" value="MpsC"/>
</dbReference>
<dbReference type="RefSeq" id="WP_001092006.1">
    <property type="nucleotide sequence ID" value="NZ_CM000952.1"/>
</dbReference>
<proteinExistence type="predicted"/>
<dbReference type="AlphaFoldDB" id="A0A0E1XAD9"/>
<accession>A0A0E1XAD9</accession>
<dbReference type="HOGENOM" id="CLU_153655_1_0_9"/>
<name>A0A0E1XAD9_STAAU</name>
<organism evidence="2">
    <name type="scientific">Staphylococcus aureus subsp. aureus MN8</name>
    <dbReference type="NCBI Taxonomy" id="548470"/>
    <lineage>
        <taxon>Bacteria</taxon>
        <taxon>Bacillati</taxon>
        <taxon>Bacillota</taxon>
        <taxon>Bacilli</taxon>
        <taxon>Bacillales</taxon>
        <taxon>Staphylococcaceae</taxon>
        <taxon>Staphylococcus</taxon>
    </lineage>
</organism>
<dbReference type="Proteomes" id="UP000003455">
    <property type="component" value="Chromosome"/>
</dbReference>
<dbReference type="Pfam" id="PF10057">
    <property type="entry name" value="MpsC"/>
    <property type="match status" value="1"/>
</dbReference>
<feature type="domain" description="Na+-translocating membrane potential-generating system MpsC" evidence="1">
    <location>
        <begin position="7"/>
        <end position="116"/>
    </location>
</feature>
<evidence type="ECO:0000313" key="2">
    <source>
        <dbReference type="EMBL" id="EFH96302.1"/>
    </source>
</evidence>
<sequence length="119" mass="13966">MNTIDTHTKEQQFSNLVRSYRKEYVGKGPNSIRVSFKDNWAIAHMTGVLSKVESFYLNDKRNESMLHYTRTEKIKQMYKEIDVNEMESVVGAKFVKLFTDIDLNDDEVISIFVFDKSIE</sequence>
<protein>
    <recommendedName>
        <fullName evidence="1">Na+-translocating membrane potential-generating system MpsC domain-containing protein</fullName>
    </recommendedName>
</protein>
<reference evidence="2" key="1">
    <citation type="submission" date="2010-05" db="EMBL/GenBank/DDBJ databases">
        <authorList>
            <person name="Muzny D."/>
            <person name="Qin X."/>
            <person name="Buhay C."/>
            <person name="Dugan-Rocha S."/>
            <person name="Ding Y."/>
            <person name="Chen G."/>
            <person name="Hawes A."/>
            <person name="Holder M."/>
            <person name="Jhangiani S."/>
            <person name="Johnson A."/>
            <person name="Khan Z."/>
            <person name="Li Z."/>
            <person name="Liu W."/>
            <person name="Liu X."/>
            <person name="Perez L."/>
            <person name="Shen H."/>
            <person name="Wang Q."/>
            <person name="Watt J."/>
            <person name="Xi L."/>
            <person name="Xin Y."/>
            <person name="Zhou J."/>
            <person name="Deng J."/>
            <person name="Jiang H."/>
            <person name="Liu Y."/>
            <person name="Qu J."/>
            <person name="Song X.-Z."/>
            <person name="Zhang L."/>
            <person name="Villasana D."/>
            <person name="Johnson A."/>
            <person name="Liu J."/>
            <person name="Liyanage D."/>
            <person name="Lorensuhewa L."/>
            <person name="Robinson T."/>
            <person name="Song A."/>
            <person name="Song B.-B."/>
            <person name="Dinh H."/>
            <person name="Thornton R."/>
            <person name="Coyle M."/>
            <person name="Francisco L."/>
            <person name="Jackson L."/>
            <person name="Javaid M."/>
            <person name="Korchina V."/>
            <person name="Kovar C."/>
            <person name="Mata R."/>
            <person name="Mathew T."/>
            <person name="Ngo R."/>
            <person name="Nguyen L."/>
            <person name="Nguyen N."/>
            <person name="Okwuonu G."/>
            <person name="Ongeri F."/>
            <person name="Pham C."/>
            <person name="Simmons D."/>
            <person name="Wilczek-Boney K."/>
            <person name="Hale W."/>
            <person name="Jakkamsetti A."/>
            <person name="Pham P."/>
            <person name="Ruth R."/>
            <person name="San Lucas F."/>
            <person name="Warren J."/>
            <person name="Zhang J."/>
            <person name="Zhao Z."/>
            <person name="Zhou C."/>
            <person name="Zhu D."/>
            <person name="Lee S."/>
            <person name="Bess C."/>
            <person name="Blankenburg K."/>
            <person name="Forbes L."/>
            <person name="Fu Q."/>
            <person name="Gubbala S."/>
            <person name="Hirani K."/>
            <person name="Jayaseelan J.C."/>
            <person name="Lara F."/>
            <person name="Munidasa M."/>
            <person name="Palculict T."/>
            <person name="Patil S."/>
            <person name="Pu L.-L."/>
            <person name="Saada N."/>
            <person name="Tang L."/>
            <person name="Weissenberger G."/>
            <person name="Zhu Y."/>
            <person name="Hemphill L."/>
            <person name="Shang Y."/>
            <person name="Youmans B."/>
            <person name="Ayvaz T."/>
            <person name="Ross M."/>
            <person name="Santibanez J."/>
            <person name="Aqrawi P."/>
            <person name="Gross S."/>
            <person name="Joshi V."/>
            <person name="Fowler G."/>
            <person name="Nazareth L."/>
            <person name="Reid J."/>
            <person name="Worley K."/>
            <person name="Petrosino J."/>
            <person name="Highlander S."/>
            <person name="Gibbs R."/>
        </authorList>
    </citation>
    <scope>NUCLEOTIDE SEQUENCE [LARGE SCALE GENOMIC DNA]</scope>
    <source>
        <strain evidence="2">MN8</strain>
    </source>
</reference>
<evidence type="ECO:0000259" key="1">
    <source>
        <dbReference type="Pfam" id="PF10057"/>
    </source>
</evidence>
<gene>
    <name evidence="2" type="ORF">HMPREF0769_10304</name>
</gene>